<dbReference type="AlphaFoldDB" id="A0A4V6AAF7"/>
<feature type="compositionally biased region" description="Basic and acidic residues" evidence="1">
    <location>
        <begin position="22"/>
        <end position="37"/>
    </location>
</feature>
<dbReference type="PANTHER" id="PTHR47560:SF1">
    <property type="entry name" value="EXPRESSED PROTEIN"/>
    <property type="match status" value="1"/>
</dbReference>
<proteinExistence type="predicted"/>
<feature type="region of interest" description="Disordered" evidence="1">
    <location>
        <begin position="1"/>
        <end position="37"/>
    </location>
</feature>
<reference evidence="2" key="1">
    <citation type="submission" date="2018-10" db="EMBL/GenBank/DDBJ databases">
        <title>Population genomic analysis revealed the cold adaptation of white poplar.</title>
        <authorList>
            <person name="Liu Y.-J."/>
        </authorList>
    </citation>
    <scope>NUCLEOTIDE SEQUENCE [LARGE SCALE GENOMIC DNA]</scope>
    <source>
        <strain evidence="2">PAL-ZL1</strain>
    </source>
</reference>
<protein>
    <submittedName>
        <fullName evidence="2">Uncharacterized protein</fullName>
    </submittedName>
</protein>
<comment type="caution">
    <text evidence="2">The sequence shown here is derived from an EMBL/GenBank/DDBJ whole genome shotgun (WGS) entry which is preliminary data.</text>
</comment>
<organism evidence="2">
    <name type="scientific">Populus alba</name>
    <name type="common">White poplar</name>
    <dbReference type="NCBI Taxonomy" id="43335"/>
    <lineage>
        <taxon>Eukaryota</taxon>
        <taxon>Viridiplantae</taxon>
        <taxon>Streptophyta</taxon>
        <taxon>Embryophyta</taxon>
        <taxon>Tracheophyta</taxon>
        <taxon>Spermatophyta</taxon>
        <taxon>Magnoliopsida</taxon>
        <taxon>eudicotyledons</taxon>
        <taxon>Gunneridae</taxon>
        <taxon>Pentapetalae</taxon>
        <taxon>rosids</taxon>
        <taxon>fabids</taxon>
        <taxon>Malpighiales</taxon>
        <taxon>Salicaceae</taxon>
        <taxon>Saliceae</taxon>
        <taxon>Populus</taxon>
    </lineage>
</organism>
<dbReference type="EMBL" id="RCHU01000285">
    <property type="protein sequence ID" value="TKS09086.1"/>
    <property type="molecule type" value="Genomic_DNA"/>
</dbReference>
<gene>
    <name evidence="2" type="ORF">D5086_0000096390</name>
</gene>
<sequence length="281" mass="32056">MRQRSGGTGVFPATAQQAVGAHGREDRRGGREQSGHEVYGKGRFELFNSDRKRKRVYADQYGVWEATNNRKVQNSKALAKKGHGSTIERKAELKEDAGMSKNAKFHAIQPTPSILSYVEDNFLGRRRLIELERAGYNTDLSAPLDNIPFSTISERARIEENTMGCCKDISHHYLIHFPIDVARRAMQIEESLKASRSLVQPVNLEFGMIWPINNVTYMVMPVRFSQKDEAFRIENSQQKLLLYITARMRNLDHSQFRSLIHHEKKTFCGSKGSSQTPWLAS</sequence>
<evidence type="ECO:0000256" key="1">
    <source>
        <dbReference type="SAM" id="MobiDB-lite"/>
    </source>
</evidence>
<name>A0A4V6AAF7_POPAL</name>
<dbReference type="PANTHER" id="PTHR47560">
    <property type="entry name" value="EXPRESSED PROTEIN"/>
    <property type="match status" value="1"/>
</dbReference>
<evidence type="ECO:0000313" key="2">
    <source>
        <dbReference type="EMBL" id="TKS09086.1"/>
    </source>
</evidence>
<dbReference type="STRING" id="43335.A0A4V6AAF7"/>
<accession>A0A4V6AAF7</accession>